<organism evidence="1 2">
    <name type="scientific">Ascidiaceihabitans donghaensis</name>
    <dbReference type="NCBI Taxonomy" id="1510460"/>
    <lineage>
        <taxon>Bacteria</taxon>
        <taxon>Pseudomonadati</taxon>
        <taxon>Pseudomonadota</taxon>
        <taxon>Alphaproteobacteria</taxon>
        <taxon>Rhodobacterales</taxon>
        <taxon>Paracoccaceae</taxon>
        <taxon>Ascidiaceihabitans</taxon>
    </lineage>
</organism>
<evidence type="ECO:0000313" key="1">
    <source>
        <dbReference type="EMBL" id="SPH19641.1"/>
    </source>
</evidence>
<dbReference type="NCBIfam" id="NF011990">
    <property type="entry name" value="PRK15446.2-6"/>
    <property type="match status" value="1"/>
</dbReference>
<dbReference type="InterPro" id="IPR012696">
    <property type="entry name" value="PhnM"/>
</dbReference>
<keyword evidence="2" id="KW-1185">Reference proteome</keyword>
<dbReference type="InterPro" id="IPR011059">
    <property type="entry name" value="Metal-dep_hydrolase_composite"/>
</dbReference>
<dbReference type="AlphaFoldDB" id="A0A2R8B982"/>
<dbReference type="EC" id="3.6.1.63" evidence="1"/>
<accession>A0A2R8B982</accession>
<proteinExistence type="predicted"/>
<dbReference type="RefSeq" id="WP_108826958.1">
    <property type="nucleotide sequence ID" value="NZ_OMOR01000001.1"/>
</dbReference>
<dbReference type="Proteomes" id="UP000244880">
    <property type="component" value="Unassembled WGS sequence"/>
</dbReference>
<dbReference type="PIRSF" id="PIRSF038971">
    <property type="entry name" value="PhnM"/>
    <property type="match status" value="1"/>
</dbReference>
<keyword evidence="1" id="KW-0378">Hydrolase</keyword>
<gene>
    <name evidence="1" type="primary">phnM_1</name>
    <name evidence="1" type="ORF">ASD8599_00376</name>
</gene>
<dbReference type="NCBIfam" id="TIGR02318">
    <property type="entry name" value="phosphono_phnM"/>
    <property type="match status" value="1"/>
</dbReference>
<dbReference type="NCBIfam" id="NF011984">
    <property type="entry name" value="PRK15446.1-5"/>
    <property type="match status" value="1"/>
</dbReference>
<dbReference type="SUPFAM" id="SSF51556">
    <property type="entry name" value="Metallo-dependent hydrolases"/>
    <property type="match status" value="1"/>
</dbReference>
<dbReference type="GO" id="GO:0019700">
    <property type="term" value="P:organic phosphonate catabolic process"/>
    <property type="evidence" value="ECO:0007669"/>
    <property type="project" value="InterPro"/>
</dbReference>
<dbReference type="SUPFAM" id="SSF51338">
    <property type="entry name" value="Composite domain of metallo-dependent hydrolases"/>
    <property type="match status" value="1"/>
</dbReference>
<sequence>MTTTQTDIVFANARLILPTDVIVGGLRVQNGQIVDIHQGTHVPPFAIDCEGRFLAPGLIELHTDNLERHMQPRPKVNWPHKAAILGHDREMAGCGVTTVFDAIRVGSIVSDSGKKRYGRYARSMADDLLAMRDDNVLRISHHIHLRAELCSETLAEELEEFGLDDHIGIVSLMDHTPGQRQFRDLKKFEDYVCGKNGLSRDNFGDYIDFLYGLQAKLGTKHEDAAIAAAARYGATLASHDDTTADQVTHSHANGVTLAEFPTSIEAAKASKDAQMATIMGAPNLVRGGSHSGNVAALELAELGHLDILSSDYIPAALLQGALQLAELWDDMAAGLATVTGNPAKGCGLSDRGSLALNTRADLVMFDVYGGLPLIHGVWCRGLRVA</sequence>
<dbReference type="OrthoDB" id="9785413at2"/>
<dbReference type="InterPro" id="IPR032466">
    <property type="entry name" value="Metal_Hydrolase"/>
</dbReference>
<dbReference type="PANTHER" id="PTHR43135:SF3">
    <property type="entry name" value="ALPHA-D-RIBOSE 1-METHYLPHOSPHONATE 5-TRIPHOSPHATE DIPHOSPHATASE"/>
    <property type="match status" value="1"/>
</dbReference>
<reference evidence="1 2" key="1">
    <citation type="submission" date="2018-03" db="EMBL/GenBank/DDBJ databases">
        <authorList>
            <person name="Keele B.F."/>
        </authorList>
    </citation>
    <scope>NUCLEOTIDE SEQUENCE [LARGE SCALE GENOMIC DNA]</scope>
    <source>
        <strain evidence="1 2">CECT 8599</strain>
    </source>
</reference>
<protein>
    <submittedName>
        <fullName evidence="1">Alpha-D-ribose 1-methylphosphonate 5-triphosphate diphosphatase</fullName>
        <ecNumber evidence="1">3.6.1.63</ecNumber>
    </submittedName>
</protein>
<dbReference type="Gene3D" id="3.20.20.140">
    <property type="entry name" value="Metal-dependent hydrolases"/>
    <property type="match status" value="1"/>
</dbReference>
<dbReference type="EMBL" id="OMOR01000001">
    <property type="protein sequence ID" value="SPH19641.1"/>
    <property type="molecule type" value="Genomic_DNA"/>
</dbReference>
<evidence type="ECO:0000313" key="2">
    <source>
        <dbReference type="Proteomes" id="UP000244880"/>
    </source>
</evidence>
<name>A0A2R8B982_9RHOB</name>
<dbReference type="GO" id="GO:0016810">
    <property type="term" value="F:hydrolase activity, acting on carbon-nitrogen (but not peptide) bonds"/>
    <property type="evidence" value="ECO:0007669"/>
    <property type="project" value="InterPro"/>
</dbReference>
<dbReference type="PANTHER" id="PTHR43135">
    <property type="entry name" value="ALPHA-D-RIBOSE 1-METHYLPHOSPHONATE 5-TRIPHOSPHATE DIPHOSPHATASE"/>
    <property type="match status" value="1"/>
</dbReference>
<dbReference type="InterPro" id="IPR051781">
    <property type="entry name" value="Metallo-dep_Hydrolase"/>
</dbReference>